<name>A0A7I8X3J9_BURXY</name>
<dbReference type="GO" id="GO:0005765">
    <property type="term" value="C:lysosomal membrane"/>
    <property type="evidence" value="ECO:0007669"/>
    <property type="project" value="TreeGrafter"/>
</dbReference>
<dbReference type="InterPro" id="IPR011701">
    <property type="entry name" value="MFS"/>
</dbReference>
<dbReference type="GO" id="GO:0022857">
    <property type="term" value="F:transmembrane transporter activity"/>
    <property type="evidence" value="ECO:0007669"/>
    <property type="project" value="InterPro"/>
</dbReference>
<dbReference type="EMBL" id="CAJFCV020000006">
    <property type="protein sequence ID" value="CAG9128474.1"/>
    <property type="molecule type" value="Genomic_DNA"/>
</dbReference>
<dbReference type="SUPFAM" id="SSF103473">
    <property type="entry name" value="MFS general substrate transporter"/>
    <property type="match status" value="1"/>
</dbReference>
<accession>A0A7I8X3J9</accession>
<dbReference type="InterPro" id="IPR036259">
    <property type="entry name" value="MFS_trans_sf"/>
</dbReference>
<dbReference type="InterPro" id="IPR020846">
    <property type="entry name" value="MFS_dom"/>
</dbReference>
<proteinExistence type="predicted"/>
<feature type="transmembrane region" description="Helical" evidence="6">
    <location>
        <begin position="223"/>
        <end position="242"/>
    </location>
</feature>
<reference evidence="8" key="1">
    <citation type="submission" date="2020-09" db="EMBL/GenBank/DDBJ databases">
        <authorList>
            <person name="Kikuchi T."/>
        </authorList>
    </citation>
    <scope>NUCLEOTIDE SEQUENCE</scope>
    <source>
        <strain evidence="8">Ka4C1</strain>
    </source>
</reference>
<dbReference type="Gene3D" id="1.20.1250.20">
    <property type="entry name" value="MFS general substrate transporter like domains"/>
    <property type="match status" value="1"/>
</dbReference>
<keyword evidence="9" id="KW-1185">Reference proteome</keyword>
<feature type="transmembrane region" description="Helical" evidence="6">
    <location>
        <begin position="262"/>
        <end position="286"/>
    </location>
</feature>
<evidence type="ECO:0000256" key="1">
    <source>
        <dbReference type="ARBA" id="ARBA00004127"/>
    </source>
</evidence>
<dbReference type="Proteomes" id="UP000582659">
    <property type="component" value="Unassembled WGS sequence"/>
</dbReference>
<feature type="transmembrane region" description="Helical" evidence="6">
    <location>
        <begin position="95"/>
        <end position="118"/>
    </location>
</feature>
<feature type="transmembrane region" description="Helical" evidence="6">
    <location>
        <begin position="63"/>
        <end position="83"/>
    </location>
</feature>
<protein>
    <submittedName>
        <fullName evidence="8">(pine wood nematode) hypothetical protein</fullName>
    </submittedName>
</protein>
<feature type="transmembrane region" description="Helical" evidence="6">
    <location>
        <begin position="357"/>
        <end position="378"/>
    </location>
</feature>
<feature type="transmembrane region" description="Helical" evidence="6">
    <location>
        <begin position="298"/>
        <end position="318"/>
    </location>
</feature>
<dbReference type="OrthoDB" id="370281at2759"/>
<keyword evidence="2" id="KW-0813">Transport</keyword>
<dbReference type="GO" id="GO:0012505">
    <property type="term" value="C:endomembrane system"/>
    <property type="evidence" value="ECO:0007669"/>
    <property type="project" value="UniProtKB-SubCell"/>
</dbReference>
<dbReference type="InterPro" id="IPR051068">
    <property type="entry name" value="MFS_Domain-Containing_Protein"/>
</dbReference>
<feature type="transmembrane region" description="Helical" evidence="6">
    <location>
        <begin position="423"/>
        <end position="443"/>
    </location>
</feature>
<evidence type="ECO:0000256" key="5">
    <source>
        <dbReference type="ARBA" id="ARBA00023136"/>
    </source>
</evidence>
<dbReference type="Proteomes" id="UP000659654">
    <property type="component" value="Unassembled WGS sequence"/>
</dbReference>
<evidence type="ECO:0000256" key="6">
    <source>
        <dbReference type="SAM" id="Phobius"/>
    </source>
</evidence>
<dbReference type="CDD" id="cd17326">
    <property type="entry name" value="MFS_MFSD8"/>
    <property type="match status" value="1"/>
</dbReference>
<organism evidence="8 9">
    <name type="scientific">Bursaphelenchus xylophilus</name>
    <name type="common">Pinewood nematode worm</name>
    <name type="synonym">Aphelenchoides xylophilus</name>
    <dbReference type="NCBI Taxonomy" id="6326"/>
    <lineage>
        <taxon>Eukaryota</taxon>
        <taxon>Metazoa</taxon>
        <taxon>Ecdysozoa</taxon>
        <taxon>Nematoda</taxon>
        <taxon>Chromadorea</taxon>
        <taxon>Rhabditida</taxon>
        <taxon>Tylenchina</taxon>
        <taxon>Tylenchomorpha</taxon>
        <taxon>Aphelenchoidea</taxon>
        <taxon>Aphelenchoididae</taxon>
        <taxon>Bursaphelenchus</taxon>
    </lineage>
</organism>
<feature type="domain" description="Major facilitator superfamily (MFS) profile" evidence="7">
    <location>
        <begin position="1"/>
        <end position="447"/>
    </location>
</feature>
<dbReference type="Pfam" id="PF07690">
    <property type="entry name" value="MFS_1"/>
    <property type="match status" value="1"/>
</dbReference>
<feature type="transmembrane region" description="Helical" evidence="6">
    <location>
        <begin position="399"/>
        <end position="417"/>
    </location>
</feature>
<feature type="transmembrane region" description="Helical" evidence="6">
    <location>
        <begin position="130"/>
        <end position="152"/>
    </location>
</feature>
<feature type="transmembrane region" description="Helical" evidence="6">
    <location>
        <begin position="172"/>
        <end position="193"/>
    </location>
</feature>
<dbReference type="PANTHER" id="PTHR23510">
    <property type="entry name" value="INNER MEMBRANE TRANSPORT PROTEIN YAJR"/>
    <property type="match status" value="1"/>
</dbReference>
<evidence type="ECO:0000313" key="9">
    <source>
        <dbReference type="Proteomes" id="UP000659654"/>
    </source>
</evidence>
<sequence length="452" mass="50681">MVILSYLNAIQFSLYFSSMWPYLQILDPTSTERFYGNVIAVYSFGQILGAPLIGFWSNKQKNVKYPIIACLALSILGNIMYFTAQVFESHPARRYIVFSSRAIVGFSAGVFSLLRSYGVMASKADDRSRTIAFITGGFALGMTTGPAVQLLFTPMGYPGWNLVGGMLINMYTAPSFIAMVVNFAGIFVVFFMFEEKYAGIAKRVQVNENGELEKVKLPPYDKLAVFICCFIRFTQMFTYTNLETLGSPMAMTIFALTKKEAVTVVATSHAVLSTLAFLIYGSFVVFKMDKRVNYRKCCILGLCILLLFHIVTYSYPFLPGHLSTYNNLDLFNSTTEPVGCNSDRFDWCDTVKPMNIYLFYIAYSLCIGIAFPTINLSMNTMFTQIIGPRRQATLQGIQQMFGSMARLTGPLIISNIYQAFGPTISWDIEILVLLGTIAVPLIFRRRLVPLKV</sequence>
<dbReference type="AlphaFoldDB" id="A0A7I8X3J9"/>
<comment type="caution">
    <text evidence="8">The sequence shown here is derived from an EMBL/GenBank/DDBJ whole genome shotgun (WGS) entry which is preliminary data.</text>
</comment>
<evidence type="ECO:0000256" key="4">
    <source>
        <dbReference type="ARBA" id="ARBA00022989"/>
    </source>
</evidence>
<evidence type="ECO:0000259" key="7">
    <source>
        <dbReference type="PROSITE" id="PS50850"/>
    </source>
</evidence>
<evidence type="ECO:0000256" key="3">
    <source>
        <dbReference type="ARBA" id="ARBA00022692"/>
    </source>
</evidence>
<dbReference type="PROSITE" id="PS50850">
    <property type="entry name" value="MFS"/>
    <property type="match status" value="1"/>
</dbReference>
<keyword evidence="3 6" id="KW-0812">Transmembrane</keyword>
<feature type="transmembrane region" description="Helical" evidence="6">
    <location>
        <begin position="34"/>
        <end position="56"/>
    </location>
</feature>
<comment type="subcellular location">
    <subcellularLocation>
        <location evidence="1">Endomembrane system</location>
        <topology evidence="1">Multi-pass membrane protein</topology>
    </subcellularLocation>
</comment>
<dbReference type="EMBL" id="CAJFDI010000006">
    <property type="protein sequence ID" value="CAD5233420.1"/>
    <property type="molecule type" value="Genomic_DNA"/>
</dbReference>
<dbReference type="PANTHER" id="PTHR23510:SF3">
    <property type="entry name" value="MAJOR FACILITATOR SUPERFAMILY DOMAIN-CONTAINING PROTEIN 8"/>
    <property type="match status" value="1"/>
</dbReference>
<evidence type="ECO:0000256" key="2">
    <source>
        <dbReference type="ARBA" id="ARBA00022448"/>
    </source>
</evidence>
<keyword evidence="5 6" id="KW-0472">Membrane</keyword>
<gene>
    <name evidence="8" type="ORF">BXYJ_LOCUS13511</name>
</gene>
<keyword evidence="4 6" id="KW-1133">Transmembrane helix</keyword>
<evidence type="ECO:0000313" key="8">
    <source>
        <dbReference type="EMBL" id="CAD5233420.1"/>
    </source>
</evidence>